<dbReference type="GO" id="GO:0046872">
    <property type="term" value="F:metal ion binding"/>
    <property type="evidence" value="ECO:0007669"/>
    <property type="project" value="UniProtKB-KW"/>
</dbReference>
<feature type="transmembrane region" description="Helical" evidence="12">
    <location>
        <begin position="111"/>
        <end position="129"/>
    </location>
</feature>
<dbReference type="InterPro" id="IPR003780">
    <property type="entry name" value="COX15/CtaA_fam"/>
</dbReference>
<reference evidence="13" key="1">
    <citation type="submission" date="2021-01" db="EMBL/GenBank/DDBJ databases">
        <title>Whole genome shotgun sequence of Rhizocola hellebori NBRC 109834.</title>
        <authorList>
            <person name="Komaki H."/>
            <person name="Tamura T."/>
        </authorList>
    </citation>
    <scope>NUCLEOTIDE SEQUENCE</scope>
    <source>
        <strain evidence="13">NBRC 109834</strain>
    </source>
</reference>
<dbReference type="RefSeq" id="WP_203908945.1">
    <property type="nucleotide sequence ID" value="NZ_BONY01000016.1"/>
</dbReference>
<dbReference type="PANTHER" id="PTHR35457">
    <property type="entry name" value="HEME A SYNTHASE"/>
    <property type="match status" value="1"/>
</dbReference>
<dbReference type="GO" id="GO:0016020">
    <property type="term" value="C:membrane"/>
    <property type="evidence" value="ECO:0007669"/>
    <property type="project" value="UniProtKB-SubCell"/>
</dbReference>
<organism evidence="13 14">
    <name type="scientific">Rhizocola hellebori</name>
    <dbReference type="NCBI Taxonomy" id="1392758"/>
    <lineage>
        <taxon>Bacteria</taxon>
        <taxon>Bacillati</taxon>
        <taxon>Actinomycetota</taxon>
        <taxon>Actinomycetes</taxon>
        <taxon>Micromonosporales</taxon>
        <taxon>Micromonosporaceae</taxon>
        <taxon>Rhizocola</taxon>
    </lineage>
</organism>
<dbReference type="GO" id="GO:0016491">
    <property type="term" value="F:oxidoreductase activity"/>
    <property type="evidence" value="ECO:0007669"/>
    <property type="project" value="UniProtKB-KW"/>
</dbReference>
<feature type="transmembrane region" description="Helical" evidence="12">
    <location>
        <begin position="62"/>
        <end position="79"/>
    </location>
</feature>
<dbReference type="Proteomes" id="UP000612899">
    <property type="component" value="Unassembled WGS sequence"/>
</dbReference>
<dbReference type="AlphaFoldDB" id="A0A8J3VGF3"/>
<comment type="pathway">
    <text evidence="11">Porphyrin-containing compound metabolism.</text>
</comment>
<keyword evidence="8" id="KW-0350">Heme biosynthesis</keyword>
<keyword evidence="7" id="KW-0408">Iron</keyword>
<evidence type="ECO:0000256" key="12">
    <source>
        <dbReference type="SAM" id="Phobius"/>
    </source>
</evidence>
<evidence type="ECO:0000256" key="10">
    <source>
        <dbReference type="ARBA" id="ARBA00023157"/>
    </source>
</evidence>
<feature type="transmembrane region" description="Helical" evidence="12">
    <location>
        <begin position="222"/>
        <end position="241"/>
    </location>
</feature>
<evidence type="ECO:0000256" key="7">
    <source>
        <dbReference type="ARBA" id="ARBA00023004"/>
    </source>
</evidence>
<evidence type="ECO:0000256" key="1">
    <source>
        <dbReference type="ARBA" id="ARBA00004141"/>
    </source>
</evidence>
<dbReference type="EMBL" id="BONY01000016">
    <property type="protein sequence ID" value="GIH05082.1"/>
    <property type="molecule type" value="Genomic_DNA"/>
</dbReference>
<evidence type="ECO:0000313" key="14">
    <source>
        <dbReference type="Proteomes" id="UP000612899"/>
    </source>
</evidence>
<evidence type="ECO:0000256" key="11">
    <source>
        <dbReference type="ARBA" id="ARBA00023444"/>
    </source>
</evidence>
<evidence type="ECO:0000313" key="13">
    <source>
        <dbReference type="EMBL" id="GIH05082.1"/>
    </source>
</evidence>
<evidence type="ECO:0000256" key="3">
    <source>
        <dbReference type="ARBA" id="ARBA00022692"/>
    </source>
</evidence>
<proteinExistence type="predicted"/>
<keyword evidence="9 12" id="KW-0472">Membrane</keyword>
<evidence type="ECO:0000256" key="4">
    <source>
        <dbReference type="ARBA" id="ARBA00022723"/>
    </source>
</evidence>
<dbReference type="GO" id="GO:0006784">
    <property type="term" value="P:heme A biosynthetic process"/>
    <property type="evidence" value="ECO:0007669"/>
    <property type="project" value="InterPro"/>
</dbReference>
<keyword evidence="6" id="KW-0560">Oxidoreductase</keyword>
<comment type="caution">
    <text evidence="13">The sequence shown here is derived from an EMBL/GenBank/DDBJ whole genome shotgun (WGS) entry which is preliminary data.</text>
</comment>
<evidence type="ECO:0000256" key="6">
    <source>
        <dbReference type="ARBA" id="ARBA00023002"/>
    </source>
</evidence>
<keyword evidence="2" id="KW-1003">Cell membrane</keyword>
<evidence type="ECO:0000256" key="8">
    <source>
        <dbReference type="ARBA" id="ARBA00023133"/>
    </source>
</evidence>
<sequence>MLVRSLTLANLIANVAIVITGGAVRLTGSGMACPTWPECVEGSYVPTSAAPQNVGIEFGNRLLSIIVGMIAVGTVLALWRRPQRALALWVLGGVLFQGLLGGLTVRFHLSPYFVGPHFLISMALIAVAYRLWRQTNPSFAPAEPRLRPLAWALTAASALVVLIGVVVTGSGPHSGDAEAVRTGLDPEMISQLHVDAVFLLFGLTIAMWFAARAVKAPSVARATFVLFGVSLAQGAIGFVQYFTGLPWVLVGFHLAGACAVWLATLGVHRTTAAPGALPSASQADPAREMVTV</sequence>
<feature type="transmembrane region" description="Helical" evidence="12">
    <location>
        <begin position="149"/>
        <end position="168"/>
    </location>
</feature>
<feature type="transmembrane region" description="Helical" evidence="12">
    <location>
        <begin position="7"/>
        <end position="26"/>
    </location>
</feature>
<evidence type="ECO:0000256" key="9">
    <source>
        <dbReference type="ARBA" id="ARBA00023136"/>
    </source>
</evidence>
<dbReference type="Pfam" id="PF02628">
    <property type="entry name" value="COX15-CtaA"/>
    <property type="match status" value="1"/>
</dbReference>
<feature type="transmembrane region" description="Helical" evidence="12">
    <location>
        <begin position="247"/>
        <end position="267"/>
    </location>
</feature>
<gene>
    <name evidence="13" type="ORF">Rhe02_31490</name>
</gene>
<feature type="transmembrane region" description="Helical" evidence="12">
    <location>
        <begin position="188"/>
        <end position="210"/>
    </location>
</feature>
<keyword evidence="10" id="KW-1015">Disulfide bond</keyword>
<dbReference type="PANTHER" id="PTHR35457:SF1">
    <property type="entry name" value="HEME A SYNTHASE"/>
    <property type="match status" value="1"/>
</dbReference>
<comment type="subcellular location">
    <subcellularLocation>
        <location evidence="1">Membrane</location>
        <topology evidence="1">Multi-pass membrane protein</topology>
    </subcellularLocation>
</comment>
<keyword evidence="14" id="KW-1185">Reference proteome</keyword>
<feature type="transmembrane region" description="Helical" evidence="12">
    <location>
        <begin position="86"/>
        <end position="105"/>
    </location>
</feature>
<keyword evidence="4" id="KW-0479">Metal-binding</keyword>
<name>A0A8J3VGF3_9ACTN</name>
<dbReference type="InterPro" id="IPR050450">
    <property type="entry name" value="COX15/CtaA_HemeA_synthase"/>
</dbReference>
<accession>A0A8J3VGF3</accession>
<keyword evidence="5 12" id="KW-1133">Transmembrane helix</keyword>
<evidence type="ECO:0000256" key="2">
    <source>
        <dbReference type="ARBA" id="ARBA00022475"/>
    </source>
</evidence>
<evidence type="ECO:0000256" key="5">
    <source>
        <dbReference type="ARBA" id="ARBA00022989"/>
    </source>
</evidence>
<keyword evidence="3 12" id="KW-0812">Transmembrane</keyword>
<protein>
    <submittedName>
        <fullName evidence="13">Cytochrome b561</fullName>
    </submittedName>
</protein>